<dbReference type="GO" id="GO:0005506">
    <property type="term" value="F:iron ion binding"/>
    <property type="evidence" value="ECO:0007669"/>
    <property type="project" value="InterPro"/>
</dbReference>
<evidence type="ECO:0000256" key="1">
    <source>
        <dbReference type="ARBA" id="ARBA00001971"/>
    </source>
</evidence>
<dbReference type="PANTHER" id="PTHR24291">
    <property type="entry name" value="CYTOCHROME P450 FAMILY 4"/>
    <property type="match status" value="1"/>
</dbReference>
<dbReference type="GO" id="GO:0020037">
    <property type="term" value="F:heme binding"/>
    <property type="evidence" value="ECO:0007669"/>
    <property type="project" value="InterPro"/>
</dbReference>
<evidence type="ECO:0000313" key="7">
    <source>
        <dbReference type="Proteomes" id="UP000053660"/>
    </source>
</evidence>
<dbReference type="InterPro" id="IPR036396">
    <property type="entry name" value="Cyt_P450_sf"/>
</dbReference>
<keyword evidence="5" id="KW-0503">Monooxygenase</keyword>
<keyword evidence="3" id="KW-0479">Metal-binding</keyword>
<keyword evidence="3" id="KW-0349">Heme</keyword>
<evidence type="ECO:0000256" key="4">
    <source>
        <dbReference type="ARBA" id="ARBA00023004"/>
    </source>
</evidence>
<protein>
    <submittedName>
        <fullName evidence="6">Uncharacterized protein</fullName>
    </submittedName>
</protein>
<name>A0A0B1TAT2_OESDE</name>
<gene>
    <name evidence="6" type="ORF">OESDEN_07632</name>
</gene>
<sequence length="165" mass="19604">MNELAFLHERMPWMWIPAIWYASTYGMDYDRHLKILTDFTRKVINEKLAEREQVNPLEPKKKKAFLDLLLDVQSEGNLTYEDIREEVDTFMSRHDLLQYGMDTLVPSASTTMSIQNTRRDGRNFWQFRPELYRRRPQVDEVLGEMHQGVTSAPTSRAILHQESRK</sequence>
<dbReference type="Gene3D" id="1.10.630.10">
    <property type="entry name" value="Cytochrome P450"/>
    <property type="match status" value="1"/>
</dbReference>
<dbReference type="EMBL" id="KN551325">
    <property type="protein sequence ID" value="KHJ92480.1"/>
    <property type="molecule type" value="Genomic_DNA"/>
</dbReference>
<dbReference type="GO" id="GO:0016705">
    <property type="term" value="F:oxidoreductase activity, acting on paired donors, with incorporation or reduction of molecular oxygen"/>
    <property type="evidence" value="ECO:0007669"/>
    <property type="project" value="InterPro"/>
</dbReference>
<dbReference type="InterPro" id="IPR001128">
    <property type="entry name" value="Cyt_P450"/>
</dbReference>
<comment type="cofactor">
    <cofactor evidence="1">
        <name>heme</name>
        <dbReference type="ChEBI" id="CHEBI:30413"/>
    </cofactor>
</comment>
<dbReference type="GO" id="GO:0004497">
    <property type="term" value="F:monooxygenase activity"/>
    <property type="evidence" value="ECO:0007669"/>
    <property type="project" value="UniProtKB-KW"/>
</dbReference>
<dbReference type="SUPFAM" id="SSF48264">
    <property type="entry name" value="Cytochrome P450"/>
    <property type="match status" value="1"/>
</dbReference>
<dbReference type="PANTHER" id="PTHR24291:SF130">
    <property type="entry name" value="CYTOCHROME P450 FAMILY"/>
    <property type="match status" value="1"/>
</dbReference>
<accession>A0A0B1TAT2</accession>
<keyword evidence="7" id="KW-1185">Reference proteome</keyword>
<evidence type="ECO:0000313" key="6">
    <source>
        <dbReference type="EMBL" id="KHJ92480.1"/>
    </source>
</evidence>
<evidence type="ECO:0000256" key="2">
    <source>
        <dbReference type="ARBA" id="ARBA00010617"/>
    </source>
</evidence>
<evidence type="ECO:0000256" key="3">
    <source>
        <dbReference type="ARBA" id="ARBA00022617"/>
    </source>
</evidence>
<proteinExistence type="inferred from homology"/>
<keyword evidence="4" id="KW-0408">Iron</keyword>
<comment type="similarity">
    <text evidence="2">Belongs to the cytochrome P450 family.</text>
</comment>
<dbReference type="Proteomes" id="UP000053660">
    <property type="component" value="Unassembled WGS sequence"/>
</dbReference>
<reference evidence="6 7" key="1">
    <citation type="submission" date="2014-03" db="EMBL/GenBank/DDBJ databases">
        <title>Draft genome of the hookworm Oesophagostomum dentatum.</title>
        <authorList>
            <person name="Mitreva M."/>
        </authorList>
    </citation>
    <scope>NUCLEOTIDE SEQUENCE [LARGE SCALE GENOMIC DNA]</scope>
    <source>
        <strain evidence="6 7">OD-Hann</strain>
    </source>
</reference>
<organism evidence="6 7">
    <name type="scientific">Oesophagostomum dentatum</name>
    <name type="common">Nodular worm</name>
    <dbReference type="NCBI Taxonomy" id="61180"/>
    <lineage>
        <taxon>Eukaryota</taxon>
        <taxon>Metazoa</taxon>
        <taxon>Ecdysozoa</taxon>
        <taxon>Nematoda</taxon>
        <taxon>Chromadorea</taxon>
        <taxon>Rhabditida</taxon>
        <taxon>Rhabditina</taxon>
        <taxon>Rhabditomorpha</taxon>
        <taxon>Strongyloidea</taxon>
        <taxon>Strongylidae</taxon>
        <taxon>Oesophagostomum</taxon>
    </lineage>
</organism>
<evidence type="ECO:0000256" key="5">
    <source>
        <dbReference type="ARBA" id="ARBA00023033"/>
    </source>
</evidence>
<dbReference type="OrthoDB" id="1470350at2759"/>
<dbReference type="AlphaFoldDB" id="A0A0B1TAT2"/>
<dbReference type="InterPro" id="IPR050196">
    <property type="entry name" value="Cytochrome_P450_Monoox"/>
</dbReference>
<dbReference type="Pfam" id="PF00067">
    <property type="entry name" value="p450"/>
    <property type="match status" value="1"/>
</dbReference>
<keyword evidence="5" id="KW-0560">Oxidoreductase</keyword>